<feature type="domain" description="Solute-binding protein family 3/N-terminal" evidence="10">
    <location>
        <begin position="63"/>
        <end position="286"/>
    </location>
</feature>
<protein>
    <recommendedName>
        <fullName evidence="8">Membrane-bound lytic murein transglycosylase F</fullName>
        <ecNumber evidence="8">4.2.2.n1</ecNumber>
    </recommendedName>
    <alternativeName>
        <fullName evidence="8">Murein lyase F</fullName>
    </alternativeName>
</protein>
<evidence type="ECO:0000256" key="7">
    <source>
        <dbReference type="ARBA" id="ARBA00023316"/>
    </source>
</evidence>
<name>A0A290S6K8_9GAMM</name>
<dbReference type="GO" id="GO:0009253">
    <property type="term" value="P:peptidoglycan catabolic process"/>
    <property type="evidence" value="ECO:0007669"/>
    <property type="project" value="TreeGrafter"/>
</dbReference>
<feature type="compositionally biased region" description="Basic and acidic residues" evidence="9">
    <location>
        <begin position="493"/>
        <end position="516"/>
    </location>
</feature>
<evidence type="ECO:0000313" key="12">
    <source>
        <dbReference type="Proteomes" id="UP000016505"/>
    </source>
</evidence>
<dbReference type="GO" id="GO:0071555">
    <property type="term" value="P:cell wall organization"/>
    <property type="evidence" value="ECO:0007669"/>
    <property type="project" value="UniProtKB-KW"/>
</dbReference>
<dbReference type="Pfam" id="PF00497">
    <property type="entry name" value="SBP_bac_3"/>
    <property type="match status" value="1"/>
</dbReference>
<dbReference type="InterPro" id="IPR001638">
    <property type="entry name" value="Solute-binding_3/MltF_N"/>
</dbReference>
<keyword evidence="4 8" id="KW-0472">Membrane</keyword>
<comment type="subcellular location">
    <subcellularLocation>
        <location evidence="8">Cell outer membrane</location>
        <topology evidence="8">Peripheral membrane protein</topology>
    </subcellularLocation>
    <text evidence="8">Attached to the inner leaflet of the outer membrane.</text>
</comment>
<dbReference type="CDD" id="cd13403">
    <property type="entry name" value="MLTF-like"/>
    <property type="match status" value="1"/>
</dbReference>
<proteinExistence type="inferred from homology"/>
<reference evidence="11 12" key="1">
    <citation type="journal article" date="2012" name="J. Bacteriol.">
        <title>Genome sequences of type strains of seven species of the marine bacterium Pseudoalteromonas.</title>
        <authorList>
            <person name="Xie B.B."/>
            <person name="Shu Y.L."/>
            <person name="Qin Q.L."/>
            <person name="Rong J.C."/>
            <person name="Zhang X.Y."/>
            <person name="Chen X.L."/>
            <person name="Shi M."/>
            <person name="He H.L."/>
            <person name="Zhou B.C."/>
            <person name="Zhang Y.Z."/>
        </authorList>
    </citation>
    <scope>NUCLEOTIDE SEQUENCE [LARGE SCALE GENOMIC DNA]</scope>
    <source>
        <strain evidence="11 12">A 37-1-2</strain>
    </source>
</reference>
<sequence length="533" mass="61269">MVNKIKGKVTRWLSFAITVTGELKGHSMFKEKLIIIITLVMLLCACDMQEQPTQLAQIKEHNKIRVGTLASASNYYQAVQGEQGFEYELSQAFAEYLGVELEIVPFFNLSDMFERLESGDLDLIASGLTYNKTRAEQYRYGPTYRTISQKLVYKQGRVRPREFDDLDGNFTVIAKSSHSLTLQKMKKNNPDLTWIESEEFDEEELLQAVIDGEIDYTLADTHTLSLFRRYHPNLSIGFSVSHNDPIAWILNKSKDDSLYALLVPFFGDVKQSNQLYVLEEKYFGHVRQFNYVNTLAYIEAIKETLPTYQPWFEQYAGSLDWRLLAALSYQESMWNPRAKSPTGVRGIMMLTRSTAKQVGVTNRLEPEQNIRGGAKYLSKLIKRIPDRIPQPDRTWLALAGYNVGWGHVNDARIITEQQGASPDKWADVKKRLPLLIKKRYYRKTRYGYARGDVAVKYVDNIRRYYDALVWLDENNAIAAEPEPEPITELSTDTELKLNEKSEVKSEVKSKADEAQTEKQQPIIEPEQSSENNS</sequence>
<comment type="catalytic activity">
    <reaction evidence="8">
        <text>Exolytic cleavage of the (1-&gt;4)-beta-glycosidic linkage between N-acetylmuramic acid (MurNAc) and N-acetylglucosamine (GlcNAc) residues in peptidoglycan, from either the reducing or the non-reducing ends of the peptidoglycan chains, with concomitant formation of a 1,6-anhydrobond in the MurNAc residue.</text>
        <dbReference type="EC" id="4.2.2.n1"/>
    </reaction>
</comment>
<comment type="caution">
    <text evidence="8">Lacks conserved residue(s) required for the propagation of feature annotation.</text>
</comment>
<evidence type="ECO:0000256" key="6">
    <source>
        <dbReference type="ARBA" id="ARBA00023239"/>
    </source>
</evidence>
<comment type="similarity">
    <text evidence="8">In the C-terminal section; belongs to the transglycosylase Slt family.</text>
</comment>
<comment type="similarity">
    <text evidence="8">In the N-terminal section; belongs to the bacterial solute-binding protein 3 family.</text>
</comment>
<dbReference type="HAMAP" id="MF_02016">
    <property type="entry name" value="MltF"/>
    <property type="match status" value="1"/>
</dbReference>
<dbReference type="InterPro" id="IPR008258">
    <property type="entry name" value="Transglycosylase_SLT_dom_1"/>
</dbReference>
<dbReference type="PANTHER" id="PTHR35936">
    <property type="entry name" value="MEMBRANE-BOUND LYTIC MUREIN TRANSGLYCOSYLASE F"/>
    <property type="match status" value="1"/>
</dbReference>
<feature type="active site" evidence="8">
    <location>
        <position position="331"/>
    </location>
</feature>
<evidence type="ECO:0000256" key="1">
    <source>
        <dbReference type="ARBA" id="ARBA00007734"/>
    </source>
</evidence>
<comment type="function">
    <text evidence="8">Murein-degrading enzyme that degrades murein glycan strands and insoluble, high-molecular weight murein sacculi, with the concomitant formation of a 1,6-anhydromuramoyl product. Lytic transglycosylases (LTs) play an integral role in the metabolism of the peptidoglycan (PG) sacculus. Their lytic action creates space within the PG sacculus to allow for its expansion as well as for the insertion of various structures such as secretion systems and flagella.</text>
</comment>
<evidence type="ECO:0000256" key="5">
    <source>
        <dbReference type="ARBA" id="ARBA00023237"/>
    </source>
</evidence>
<dbReference type="PANTHER" id="PTHR35936:SF32">
    <property type="entry name" value="MEMBRANE-BOUND LYTIC MUREIN TRANSGLYCOSYLASE F"/>
    <property type="match status" value="1"/>
</dbReference>
<organism evidence="11 12">
    <name type="scientific">Pseudoalteromonas arctica A 37-1-2</name>
    <dbReference type="NCBI Taxonomy" id="1117313"/>
    <lineage>
        <taxon>Bacteria</taxon>
        <taxon>Pseudomonadati</taxon>
        <taxon>Pseudomonadota</taxon>
        <taxon>Gammaproteobacteria</taxon>
        <taxon>Alteromonadales</taxon>
        <taxon>Pseudoalteromonadaceae</taxon>
        <taxon>Pseudoalteromonas</taxon>
    </lineage>
</organism>
<dbReference type="AlphaFoldDB" id="A0A290S6K8"/>
<accession>A0A290S6K8</accession>
<dbReference type="SUPFAM" id="SSF53955">
    <property type="entry name" value="Lysozyme-like"/>
    <property type="match status" value="1"/>
</dbReference>
<dbReference type="SMART" id="SM00062">
    <property type="entry name" value="PBPb"/>
    <property type="match status" value="1"/>
</dbReference>
<dbReference type="InterPro" id="IPR000189">
    <property type="entry name" value="Transglyc_AS"/>
</dbReference>
<dbReference type="KEGG" id="part:PARC_a3131"/>
<dbReference type="GO" id="GO:0008933">
    <property type="term" value="F:peptidoglycan lytic transglycosylase activity"/>
    <property type="evidence" value="ECO:0007669"/>
    <property type="project" value="UniProtKB-UniRule"/>
</dbReference>
<dbReference type="Gene3D" id="1.10.530.10">
    <property type="match status" value="1"/>
</dbReference>
<dbReference type="Gene3D" id="3.40.190.10">
    <property type="entry name" value="Periplasmic binding protein-like II"/>
    <property type="match status" value="2"/>
</dbReference>
<feature type="region of interest" description="LT domain" evidence="8">
    <location>
        <begin position="287"/>
        <end position="533"/>
    </location>
</feature>
<evidence type="ECO:0000313" key="11">
    <source>
        <dbReference type="EMBL" id="ATC87549.1"/>
    </source>
</evidence>
<dbReference type="InterPro" id="IPR023703">
    <property type="entry name" value="MltF"/>
</dbReference>
<dbReference type="PROSITE" id="PS00922">
    <property type="entry name" value="TRANSGLYCOSYLASE"/>
    <property type="match status" value="1"/>
</dbReference>
<evidence type="ECO:0000259" key="10">
    <source>
        <dbReference type="SMART" id="SM00062"/>
    </source>
</evidence>
<evidence type="ECO:0000256" key="9">
    <source>
        <dbReference type="SAM" id="MobiDB-lite"/>
    </source>
</evidence>
<keyword evidence="5 8" id="KW-0998">Cell outer membrane</keyword>
<keyword evidence="3 8" id="KW-0732">Signal</keyword>
<dbReference type="CDD" id="cd01009">
    <property type="entry name" value="PBP2_YfhD_N"/>
    <property type="match status" value="1"/>
</dbReference>
<dbReference type="SUPFAM" id="SSF53850">
    <property type="entry name" value="Periplasmic binding protein-like II"/>
    <property type="match status" value="1"/>
</dbReference>
<comment type="similarity">
    <text evidence="1">Belongs to the transglycosylase Slt family.</text>
</comment>
<gene>
    <name evidence="8" type="primary">mltF</name>
    <name evidence="11" type="ORF">PARC_a3131</name>
</gene>
<evidence type="ECO:0000256" key="4">
    <source>
        <dbReference type="ARBA" id="ARBA00023136"/>
    </source>
</evidence>
<dbReference type="EMBL" id="CP011025">
    <property type="protein sequence ID" value="ATC87549.1"/>
    <property type="molecule type" value="Genomic_DNA"/>
</dbReference>
<dbReference type="NCBIfam" id="NF008112">
    <property type="entry name" value="PRK10859.1"/>
    <property type="match status" value="1"/>
</dbReference>
<dbReference type="EC" id="4.2.2.n1" evidence="8"/>
<evidence type="ECO:0000256" key="8">
    <source>
        <dbReference type="HAMAP-Rule" id="MF_02016"/>
    </source>
</evidence>
<comment type="similarity">
    <text evidence="2">Belongs to the bacterial solute-binding protein 3 family.</text>
</comment>
<dbReference type="GO" id="GO:0016998">
    <property type="term" value="P:cell wall macromolecule catabolic process"/>
    <property type="evidence" value="ECO:0007669"/>
    <property type="project" value="UniProtKB-UniRule"/>
</dbReference>
<evidence type="ECO:0000256" key="3">
    <source>
        <dbReference type="ARBA" id="ARBA00022729"/>
    </source>
</evidence>
<keyword evidence="6 8" id="KW-0456">Lyase</keyword>
<keyword evidence="7 8" id="KW-0961">Cell wall biogenesis/degradation</keyword>
<comment type="domain">
    <text evidence="8">The N-terminal domain does not have lytic activity and probably modulates enzymatic activity. The C-terminal domain is the catalytic active domain.</text>
</comment>
<evidence type="ECO:0000256" key="2">
    <source>
        <dbReference type="ARBA" id="ARBA00010333"/>
    </source>
</evidence>
<dbReference type="Proteomes" id="UP000016505">
    <property type="component" value="Chromosome I"/>
</dbReference>
<dbReference type="InterPro" id="IPR023346">
    <property type="entry name" value="Lysozyme-like_dom_sf"/>
</dbReference>
<feature type="region of interest" description="Disordered" evidence="9">
    <location>
        <begin position="481"/>
        <end position="533"/>
    </location>
</feature>
<dbReference type="GO" id="GO:0009279">
    <property type="term" value="C:cell outer membrane"/>
    <property type="evidence" value="ECO:0007669"/>
    <property type="project" value="UniProtKB-SubCell"/>
</dbReference>
<dbReference type="Pfam" id="PF01464">
    <property type="entry name" value="SLT"/>
    <property type="match status" value="1"/>
</dbReference>